<organism evidence="5 6">
    <name type="scientific">Paramarasmius palmivorus</name>
    <dbReference type="NCBI Taxonomy" id="297713"/>
    <lineage>
        <taxon>Eukaryota</taxon>
        <taxon>Fungi</taxon>
        <taxon>Dikarya</taxon>
        <taxon>Basidiomycota</taxon>
        <taxon>Agaricomycotina</taxon>
        <taxon>Agaricomycetes</taxon>
        <taxon>Agaricomycetidae</taxon>
        <taxon>Agaricales</taxon>
        <taxon>Marasmiineae</taxon>
        <taxon>Marasmiaceae</taxon>
        <taxon>Paramarasmius</taxon>
    </lineage>
</organism>
<dbReference type="SUPFAM" id="SSF50685">
    <property type="entry name" value="Barwin-like endoglucanases"/>
    <property type="match status" value="1"/>
</dbReference>
<protein>
    <recommendedName>
        <fullName evidence="7">Cerato-platanin</fullName>
    </recommendedName>
</protein>
<dbReference type="CDD" id="cd22778">
    <property type="entry name" value="DPBB_CEPL-like"/>
    <property type="match status" value="1"/>
</dbReference>
<evidence type="ECO:0008006" key="7">
    <source>
        <dbReference type="Google" id="ProtNLM"/>
    </source>
</evidence>
<evidence type="ECO:0000313" key="5">
    <source>
        <dbReference type="EMBL" id="KAK7037549.1"/>
    </source>
</evidence>
<dbReference type="Gene3D" id="2.40.40.10">
    <property type="entry name" value="RlpA-like domain"/>
    <property type="match status" value="1"/>
</dbReference>
<proteinExistence type="inferred from homology"/>
<dbReference type="GO" id="GO:0005576">
    <property type="term" value="C:extracellular region"/>
    <property type="evidence" value="ECO:0007669"/>
    <property type="project" value="UniProtKB-SubCell"/>
</dbReference>
<evidence type="ECO:0000256" key="2">
    <source>
        <dbReference type="ARBA" id="ARBA00010421"/>
    </source>
</evidence>
<keyword evidence="6" id="KW-1185">Reference proteome</keyword>
<reference evidence="5 6" key="1">
    <citation type="submission" date="2024-01" db="EMBL/GenBank/DDBJ databases">
        <title>A draft genome for a cacao thread blight-causing isolate of Paramarasmius palmivorus.</title>
        <authorList>
            <person name="Baruah I.K."/>
            <person name="Bukari Y."/>
            <person name="Amoako-Attah I."/>
            <person name="Meinhardt L.W."/>
            <person name="Bailey B.A."/>
            <person name="Cohen S.P."/>
        </authorList>
    </citation>
    <scope>NUCLEOTIDE SEQUENCE [LARGE SCALE GENOMIC DNA]</scope>
    <source>
        <strain evidence="5 6">GH-12</strain>
    </source>
</reference>
<feature type="chain" id="PRO_5043474568" description="Cerato-platanin" evidence="4">
    <location>
        <begin position="21"/>
        <end position="141"/>
    </location>
</feature>
<dbReference type="InterPro" id="IPR036908">
    <property type="entry name" value="RlpA-like_sf"/>
</dbReference>
<dbReference type="AlphaFoldDB" id="A0AAW0CG10"/>
<evidence type="ECO:0000256" key="3">
    <source>
        <dbReference type="ARBA" id="ARBA00022525"/>
    </source>
</evidence>
<evidence type="ECO:0000256" key="4">
    <source>
        <dbReference type="SAM" id="SignalP"/>
    </source>
</evidence>
<comment type="caution">
    <text evidence="5">The sequence shown here is derived from an EMBL/GenBank/DDBJ whole genome shotgun (WGS) entry which is preliminary data.</text>
</comment>
<dbReference type="Proteomes" id="UP001383192">
    <property type="component" value="Unassembled WGS sequence"/>
</dbReference>
<keyword evidence="4" id="KW-0732">Signal</keyword>
<gene>
    <name evidence="5" type="ORF">VNI00_011041</name>
</gene>
<comment type="similarity">
    <text evidence="2">Belongs to the cerato-platanin family.</text>
</comment>
<feature type="signal peptide" evidence="4">
    <location>
        <begin position="1"/>
        <end position="20"/>
    </location>
</feature>
<dbReference type="Pfam" id="PF07249">
    <property type="entry name" value="Cerato-platanin"/>
    <property type="match status" value="1"/>
</dbReference>
<accession>A0AAW0CG10</accession>
<evidence type="ECO:0000313" key="6">
    <source>
        <dbReference type="Proteomes" id="UP001383192"/>
    </source>
</evidence>
<name>A0AAW0CG10_9AGAR</name>
<sequence length="141" mass="15090">MKSFAIFTSIAILFAASSEAVKLSYDTTYDNSSGSLLTVTCSDGQNGLASEYPTFGDLPGFPHIGAASGIQWNSPDCGFCYELTHATRRGRKSIYLLAMDRSVEGFTSSRQAMDDLTGGRAVELGSIDVEVQKVEDSSCGY</sequence>
<evidence type="ECO:0000256" key="1">
    <source>
        <dbReference type="ARBA" id="ARBA00004613"/>
    </source>
</evidence>
<keyword evidence="3" id="KW-0964">Secreted</keyword>
<comment type="subcellular location">
    <subcellularLocation>
        <location evidence="1">Secreted</location>
    </subcellularLocation>
</comment>
<dbReference type="InterPro" id="IPR010829">
    <property type="entry name" value="Cerato-platanin"/>
</dbReference>
<dbReference type="EMBL" id="JAYKXP010000046">
    <property type="protein sequence ID" value="KAK7037549.1"/>
    <property type="molecule type" value="Genomic_DNA"/>
</dbReference>